<dbReference type="PANTHER" id="PTHR43249:SF1">
    <property type="entry name" value="D-GLUCOSIDE 3-DEHYDROGENASE"/>
    <property type="match status" value="1"/>
</dbReference>
<name>A0A381XK78_9ZZZZ</name>
<evidence type="ECO:0000313" key="3">
    <source>
        <dbReference type="EMBL" id="SVA64871.1"/>
    </source>
</evidence>
<organism evidence="3">
    <name type="scientific">marine metagenome</name>
    <dbReference type="NCBI Taxonomy" id="408172"/>
    <lineage>
        <taxon>unclassified sequences</taxon>
        <taxon>metagenomes</taxon>
        <taxon>ecological metagenomes</taxon>
    </lineage>
</organism>
<sequence>MLGVAIQGAGNVSAEHIKAYQNNPNTQIVAIGSRTLESAQRKAQQLNLDCDLFDNYLKLLEHPEVDVISICTPPDRHAEESIAAAKAGKHLLIEKPVAINKEELRAMYKAISETKIKTVVSFVLRWNPLILSVKEVVAKGWVGQPLLVQADYWHGPTNTNPKRFHKKNWNPMDIGAIVHGGCHAMDAARYVLDNNKIVQVSGTTPTYSVPSHIVKPLTMASVKFENGAIGKISGSTTFFMPYVFNIEVFGDEGVIRNNQFYSKQVPGQRDFGSFPTILPDSGAVSHHPFQDTIDHLIDCILTDTESHNSLAVAVNTHLACFEAEESAMNGSSVISISEFETIKKE</sequence>
<dbReference type="InterPro" id="IPR000683">
    <property type="entry name" value="Gfo/Idh/MocA-like_OxRdtase_N"/>
</dbReference>
<gene>
    <name evidence="3" type="ORF">METZ01_LOCUS117725</name>
</gene>
<protein>
    <recommendedName>
        <fullName evidence="4">Gfo/Idh/MocA-like oxidoreductase N-terminal domain-containing protein</fullName>
    </recommendedName>
</protein>
<dbReference type="Gene3D" id="3.40.50.720">
    <property type="entry name" value="NAD(P)-binding Rossmann-like Domain"/>
    <property type="match status" value="1"/>
</dbReference>
<evidence type="ECO:0000259" key="1">
    <source>
        <dbReference type="Pfam" id="PF01408"/>
    </source>
</evidence>
<proteinExistence type="predicted"/>
<dbReference type="Pfam" id="PF22725">
    <property type="entry name" value="GFO_IDH_MocA_C3"/>
    <property type="match status" value="1"/>
</dbReference>
<evidence type="ECO:0000259" key="2">
    <source>
        <dbReference type="Pfam" id="PF22725"/>
    </source>
</evidence>
<dbReference type="AlphaFoldDB" id="A0A381XK78"/>
<dbReference type="PANTHER" id="PTHR43249">
    <property type="entry name" value="UDP-N-ACETYL-2-AMINO-2-DEOXY-D-GLUCURONATE OXIDASE"/>
    <property type="match status" value="1"/>
</dbReference>
<dbReference type="SUPFAM" id="SSF51735">
    <property type="entry name" value="NAD(P)-binding Rossmann-fold domains"/>
    <property type="match status" value="1"/>
</dbReference>
<dbReference type="EMBL" id="UINC01015398">
    <property type="protein sequence ID" value="SVA64871.1"/>
    <property type="molecule type" value="Genomic_DNA"/>
</dbReference>
<dbReference type="GO" id="GO:0000166">
    <property type="term" value="F:nucleotide binding"/>
    <property type="evidence" value="ECO:0007669"/>
    <property type="project" value="InterPro"/>
</dbReference>
<dbReference type="SUPFAM" id="SSF55347">
    <property type="entry name" value="Glyceraldehyde-3-phosphate dehydrogenase-like, C-terminal domain"/>
    <property type="match status" value="1"/>
</dbReference>
<dbReference type="InterPro" id="IPR052515">
    <property type="entry name" value="Gfo/Idh/MocA_Oxidoreductase"/>
</dbReference>
<feature type="domain" description="Gfo/Idh/MocA-like oxidoreductase N-terminal" evidence="1">
    <location>
        <begin position="3"/>
        <end position="118"/>
    </location>
</feature>
<dbReference type="Pfam" id="PF01408">
    <property type="entry name" value="GFO_IDH_MocA"/>
    <property type="match status" value="1"/>
</dbReference>
<reference evidence="3" key="1">
    <citation type="submission" date="2018-05" db="EMBL/GenBank/DDBJ databases">
        <authorList>
            <person name="Lanie J.A."/>
            <person name="Ng W.-L."/>
            <person name="Kazmierczak K.M."/>
            <person name="Andrzejewski T.M."/>
            <person name="Davidsen T.M."/>
            <person name="Wayne K.J."/>
            <person name="Tettelin H."/>
            <person name="Glass J.I."/>
            <person name="Rusch D."/>
            <person name="Podicherti R."/>
            <person name="Tsui H.-C.T."/>
            <person name="Winkler M.E."/>
        </authorList>
    </citation>
    <scope>NUCLEOTIDE SEQUENCE</scope>
</reference>
<dbReference type="InterPro" id="IPR036291">
    <property type="entry name" value="NAD(P)-bd_dom_sf"/>
</dbReference>
<dbReference type="Gene3D" id="3.30.360.10">
    <property type="entry name" value="Dihydrodipicolinate Reductase, domain 2"/>
    <property type="match status" value="1"/>
</dbReference>
<feature type="domain" description="GFO/IDH/MocA-like oxidoreductase" evidence="2">
    <location>
        <begin position="131"/>
        <end position="256"/>
    </location>
</feature>
<accession>A0A381XK78</accession>
<evidence type="ECO:0008006" key="4">
    <source>
        <dbReference type="Google" id="ProtNLM"/>
    </source>
</evidence>
<dbReference type="InterPro" id="IPR055170">
    <property type="entry name" value="GFO_IDH_MocA-like_dom"/>
</dbReference>